<dbReference type="AlphaFoldDB" id="A0A835HT79"/>
<dbReference type="Proteomes" id="UP000631114">
    <property type="component" value="Unassembled WGS sequence"/>
</dbReference>
<protein>
    <recommendedName>
        <fullName evidence="2">DUF1421 domain-containing protein</fullName>
    </recommendedName>
</protein>
<dbReference type="Pfam" id="PF07223">
    <property type="entry name" value="DUF1421"/>
    <property type="match status" value="1"/>
</dbReference>
<feature type="compositionally biased region" description="Pro residues" evidence="1">
    <location>
        <begin position="381"/>
        <end position="403"/>
    </location>
</feature>
<feature type="region of interest" description="Disordered" evidence="1">
    <location>
        <begin position="193"/>
        <end position="230"/>
    </location>
</feature>
<feature type="region of interest" description="Disordered" evidence="1">
    <location>
        <begin position="344"/>
        <end position="634"/>
    </location>
</feature>
<dbReference type="PANTHER" id="PTHR31805">
    <property type="entry name" value="RECEPTOR-LIKE KINASE, PUTATIVE (DUF1421)-RELATED"/>
    <property type="match status" value="1"/>
</dbReference>
<proteinExistence type="predicted"/>
<evidence type="ECO:0000259" key="2">
    <source>
        <dbReference type="Pfam" id="PF07223"/>
    </source>
</evidence>
<evidence type="ECO:0000313" key="3">
    <source>
        <dbReference type="EMBL" id="KAF9605326.1"/>
    </source>
</evidence>
<keyword evidence="4" id="KW-1185">Reference proteome</keyword>
<sequence length="690" mass="75794">MDENYTLKMNEERKKASQKNMERGITIYGAQVMSGYETDIVGYVDQPSPLAVDDSAAVQGRQRQEEQDSLFGNTRLQKGEGSSHGASKREGHGTGKEGKQGPKKRDVGGQAAFMTKTTGRKEVIFQGDQGFEFMDKQIMDLSRSQTNDDSSIFDLFNPPQEEDEQHRKKNTKDDVILPSYDFQPIRPVISHSSAGNLEVGNNNTTVGTGTTPTRVWNSADNSRSVQNHGYRDPDEAANFTQERDHNAYDATLLSEIDRTMKKHADILLHSLEGVSARLSQMETRTRNLESLVDDLKVSVENDHGSTDGKLRQLENILREVQTGVQVLRDKQEIAEAHLHLSKMRASKGDQQPETQNTVHSDSIQHTASAPQQSQQVHLPQVVPPQPPQQFPGPIPSSGHPPPTQQNQPPVQLSVQVPQSQIPQSSQREYCFPPPGHLTEGSHQQYQLPPAQKLQSPVQPQQYQSTQFPQYSQSSQPPQQHPPVAPVNQSTHQLQPPLGHPPDETPYMLPQSYLPGVRQSSVTQPPSGVPPSQQYYGSPVQMYEPPVNRPNTGFSPGYAPSSGTNLGDSYSYSGPPLHFSSSTMKQPQLPSSPSAPSGGSYPHLPTAQILPHALPTASNVGGGSNSSGTGNRVPIDDVVDKVSTMGFSREQVRATVRKLTENGQSVDLNVVLDKLMNDGEVQQPPKGWFAR</sequence>
<gene>
    <name evidence="3" type="ORF">IFM89_015981</name>
</gene>
<feature type="compositionally biased region" description="Low complexity" evidence="1">
    <location>
        <begin position="585"/>
        <end position="601"/>
    </location>
</feature>
<feature type="compositionally biased region" description="Polar residues" evidence="1">
    <location>
        <begin position="216"/>
        <end position="227"/>
    </location>
</feature>
<comment type="caution">
    <text evidence="3">The sequence shown here is derived from an EMBL/GenBank/DDBJ whole genome shotgun (WGS) entry which is preliminary data.</text>
</comment>
<feature type="compositionally biased region" description="Low complexity" evidence="1">
    <location>
        <begin position="404"/>
        <end position="426"/>
    </location>
</feature>
<reference evidence="3 4" key="1">
    <citation type="submission" date="2020-10" db="EMBL/GenBank/DDBJ databases">
        <title>The Coptis chinensis genome and diversification of protoberbering-type alkaloids.</title>
        <authorList>
            <person name="Wang B."/>
            <person name="Shu S."/>
            <person name="Song C."/>
            <person name="Liu Y."/>
        </authorList>
    </citation>
    <scope>NUCLEOTIDE SEQUENCE [LARGE SCALE GENOMIC DNA]</scope>
    <source>
        <strain evidence="3">HL-2020</strain>
        <tissue evidence="3">Leaf</tissue>
    </source>
</reference>
<evidence type="ECO:0000313" key="4">
    <source>
        <dbReference type="Proteomes" id="UP000631114"/>
    </source>
</evidence>
<dbReference type="InterPro" id="IPR010820">
    <property type="entry name" value="DUF1421"/>
</dbReference>
<dbReference type="EMBL" id="JADFTS010000005">
    <property type="protein sequence ID" value="KAF9605326.1"/>
    <property type="molecule type" value="Genomic_DNA"/>
</dbReference>
<feature type="domain" description="DUF1421" evidence="2">
    <location>
        <begin position="634"/>
        <end position="677"/>
    </location>
</feature>
<dbReference type="OrthoDB" id="515416at2759"/>
<feature type="compositionally biased region" description="Polar residues" evidence="1">
    <location>
        <begin position="348"/>
        <end position="369"/>
    </location>
</feature>
<feature type="compositionally biased region" description="Low complexity" evidence="1">
    <location>
        <begin position="370"/>
        <end position="380"/>
    </location>
</feature>
<feature type="compositionally biased region" description="Basic and acidic residues" evidence="1">
    <location>
        <begin position="87"/>
        <end position="107"/>
    </location>
</feature>
<accession>A0A835HT79</accession>
<name>A0A835HT79_9MAGN</name>
<feature type="compositionally biased region" description="Polar residues" evidence="1">
    <location>
        <begin position="560"/>
        <end position="571"/>
    </location>
</feature>
<feature type="region of interest" description="Disordered" evidence="1">
    <location>
        <begin position="142"/>
        <end position="172"/>
    </location>
</feature>
<feature type="region of interest" description="Disordered" evidence="1">
    <location>
        <begin position="53"/>
        <end position="115"/>
    </location>
</feature>
<dbReference type="PANTHER" id="PTHR31805:SF14">
    <property type="entry name" value="RECEPTOR-LIKE KINASE, PUTATIVE (DUF1421)-RELATED"/>
    <property type="match status" value="1"/>
</dbReference>
<feature type="compositionally biased region" description="Low complexity" evidence="1">
    <location>
        <begin position="454"/>
        <end position="477"/>
    </location>
</feature>
<evidence type="ECO:0000256" key="1">
    <source>
        <dbReference type="SAM" id="MobiDB-lite"/>
    </source>
</evidence>
<organism evidence="3 4">
    <name type="scientific">Coptis chinensis</name>
    <dbReference type="NCBI Taxonomy" id="261450"/>
    <lineage>
        <taxon>Eukaryota</taxon>
        <taxon>Viridiplantae</taxon>
        <taxon>Streptophyta</taxon>
        <taxon>Embryophyta</taxon>
        <taxon>Tracheophyta</taxon>
        <taxon>Spermatophyta</taxon>
        <taxon>Magnoliopsida</taxon>
        <taxon>Ranunculales</taxon>
        <taxon>Ranunculaceae</taxon>
        <taxon>Coptidoideae</taxon>
        <taxon>Coptis</taxon>
    </lineage>
</organism>
<feature type="compositionally biased region" description="Low complexity" evidence="1">
    <location>
        <begin position="199"/>
        <end position="215"/>
    </location>
</feature>
<feature type="compositionally biased region" description="Polar residues" evidence="1">
    <location>
        <begin position="517"/>
        <end position="535"/>
    </location>
</feature>